<dbReference type="EMBL" id="JAEPRC010001055">
    <property type="protein sequence ID" value="KAG2190111.1"/>
    <property type="molecule type" value="Genomic_DNA"/>
</dbReference>
<dbReference type="InterPro" id="IPR000719">
    <property type="entry name" value="Prot_kinase_dom"/>
</dbReference>
<dbReference type="InterPro" id="IPR011009">
    <property type="entry name" value="Kinase-like_dom_sf"/>
</dbReference>
<dbReference type="PROSITE" id="PS50011">
    <property type="entry name" value="PROTEIN_KINASE_DOM"/>
    <property type="match status" value="1"/>
</dbReference>
<dbReference type="Gene3D" id="3.30.200.20">
    <property type="entry name" value="Phosphorylase Kinase, domain 1"/>
    <property type="match status" value="1"/>
</dbReference>
<keyword evidence="6" id="KW-0067">ATP-binding</keyword>
<name>A0A8H7QEU1_9FUNG</name>
<keyword evidence="4" id="KW-0547">Nucleotide-binding</keyword>
<evidence type="ECO:0000256" key="4">
    <source>
        <dbReference type="ARBA" id="ARBA00022741"/>
    </source>
</evidence>
<evidence type="ECO:0000256" key="3">
    <source>
        <dbReference type="ARBA" id="ARBA00022679"/>
    </source>
</evidence>
<gene>
    <name evidence="9" type="ORF">INT46_004567</name>
</gene>
<dbReference type="PROSITE" id="PS00109">
    <property type="entry name" value="PROTEIN_KINASE_TYR"/>
    <property type="match status" value="1"/>
</dbReference>
<feature type="domain" description="Protein kinase" evidence="8">
    <location>
        <begin position="1"/>
        <end position="301"/>
    </location>
</feature>
<evidence type="ECO:0000313" key="10">
    <source>
        <dbReference type="Proteomes" id="UP000650833"/>
    </source>
</evidence>
<evidence type="ECO:0000256" key="6">
    <source>
        <dbReference type="ARBA" id="ARBA00022840"/>
    </source>
</evidence>
<dbReference type="GO" id="GO:0005524">
    <property type="term" value="F:ATP binding"/>
    <property type="evidence" value="ECO:0007669"/>
    <property type="project" value="UniProtKB-KW"/>
</dbReference>
<dbReference type="OrthoDB" id="413582at2759"/>
<keyword evidence="5" id="KW-0418">Kinase</keyword>
<evidence type="ECO:0000313" key="9">
    <source>
        <dbReference type="EMBL" id="KAG2190111.1"/>
    </source>
</evidence>
<dbReference type="FunFam" id="1.10.510.10:FF:000624">
    <property type="entry name" value="Mitogen-activated protein kinase"/>
    <property type="match status" value="1"/>
</dbReference>
<evidence type="ECO:0000256" key="7">
    <source>
        <dbReference type="ARBA" id="ARBA00023242"/>
    </source>
</evidence>
<organism evidence="9 10">
    <name type="scientific">Mucor plumbeus</name>
    <dbReference type="NCBI Taxonomy" id="97098"/>
    <lineage>
        <taxon>Eukaryota</taxon>
        <taxon>Fungi</taxon>
        <taxon>Fungi incertae sedis</taxon>
        <taxon>Mucoromycota</taxon>
        <taxon>Mucoromycotina</taxon>
        <taxon>Mucoromycetes</taxon>
        <taxon>Mucorales</taxon>
        <taxon>Mucorineae</taxon>
        <taxon>Mucoraceae</taxon>
        <taxon>Mucor</taxon>
    </lineage>
</organism>
<keyword evidence="10" id="KW-1185">Reference proteome</keyword>
<dbReference type="AlphaFoldDB" id="A0A8H7QEU1"/>
<dbReference type="SUPFAM" id="SSF56112">
    <property type="entry name" value="Protein kinase-like (PK-like)"/>
    <property type="match status" value="1"/>
</dbReference>
<dbReference type="Gene3D" id="1.10.510.10">
    <property type="entry name" value="Transferase(Phosphotransferase) domain 1"/>
    <property type="match status" value="1"/>
</dbReference>
<evidence type="ECO:0000259" key="8">
    <source>
        <dbReference type="PROSITE" id="PS50011"/>
    </source>
</evidence>
<dbReference type="InterPro" id="IPR008266">
    <property type="entry name" value="Tyr_kinase_AS"/>
</dbReference>
<comment type="subcellular location">
    <subcellularLocation>
        <location evidence="1">Nucleus</location>
    </subcellularLocation>
</comment>
<evidence type="ECO:0000256" key="2">
    <source>
        <dbReference type="ARBA" id="ARBA00022527"/>
    </source>
</evidence>
<protein>
    <recommendedName>
        <fullName evidence="8">Protein kinase domain-containing protein</fullName>
    </recommendedName>
</protein>
<proteinExistence type="predicted"/>
<evidence type="ECO:0000256" key="5">
    <source>
        <dbReference type="ARBA" id="ARBA00022777"/>
    </source>
</evidence>
<comment type="caution">
    <text evidence="9">The sequence shown here is derived from an EMBL/GenBank/DDBJ whole genome shotgun (WGS) entry which is preliminary data.</text>
</comment>
<keyword evidence="2" id="KW-0723">Serine/threonine-protein kinase</keyword>
<dbReference type="Pfam" id="PF00069">
    <property type="entry name" value="Pkinase"/>
    <property type="match status" value="1"/>
</dbReference>
<accession>A0A8H7QEU1</accession>
<dbReference type="GO" id="GO:0004674">
    <property type="term" value="F:protein serine/threonine kinase activity"/>
    <property type="evidence" value="ECO:0007669"/>
    <property type="project" value="UniProtKB-KW"/>
</dbReference>
<dbReference type="GO" id="GO:0005634">
    <property type="term" value="C:nucleus"/>
    <property type="evidence" value="ECO:0007669"/>
    <property type="project" value="UniProtKB-SubCell"/>
</dbReference>
<keyword evidence="7" id="KW-0539">Nucleus</keyword>
<evidence type="ECO:0000256" key="1">
    <source>
        <dbReference type="ARBA" id="ARBA00004123"/>
    </source>
</evidence>
<reference evidence="9" key="1">
    <citation type="submission" date="2020-12" db="EMBL/GenBank/DDBJ databases">
        <title>Metabolic potential, ecology and presence of endohyphal bacteria is reflected in genomic diversity of Mucoromycotina.</title>
        <authorList>
            <person name="Muszewska A."/>
            <person name="Okrasinska A."/>
            <person name="Steczkiewicz K."/>
            <person name="Drgas O."/>
            <person name="Orlowska M."/>
            <person name="Perlinska-Lenart U."/>
            <person name="Aleksandrzak-Piekarczyk T."/>
            <person name="Szatraj K."/>
            <person name="Zielenkiewicz U."/>
            <person name="Pilsyk S."/>
            <person name="Malc E."/>
            <person name="Mieczkowski P."/>
            <person name="Kruszewska J.S."/>
            <person name="Biernat P."/>
            <person name="Pawlowska J."/>
        </authorList>
    </citation>
    <scope>NUCLEOTIDE SEQUENCE</scope>
    <source>
        <strain evidence="9">CBS 226.32</strain>
    </source>
</reference>
<sequence length="303" mass="35005">MLGTFASIEKKVIGQGTCVAYKTYSKSHGQLVFQHFKRELWALKELEVVTKEDSVQNHIVQLMDNQESVNSYHLIFPFYKETLMMQMDNSKKPQLAKDFLRQISKGLNYIHQRGVIHCDLSPSNILIDDTSGCMFICDFGCAHLDSDTNVEKSIAYEEIGTRYYKAPEHLFGSKIYKPSTDVWSLGTIFLELLIGYPIFNGESDIEQIGKFVFRLGKPSSQVQDEEMKNYPDTNKLVFFDDNDYDIEEYSDEEDNFTNTRLSLANILGKESVSSNDREIVQRILTWSIKERLTIPQLHELLYL</sequence>
<dbReference type="PANTHER" id="PTHR24055">
    <property type="entry name" value="MITOGEN-ACTIVATED PROTEIN KINASE"/>
    <property type="match status" value="1"/>
</dbReference>
<dbReference type="InterPro" id="IPR050117">
    <property type="entry name" value="MAPK"/>
</dbReference>
<dbReference type="Proteomes" id="UP000650833">
    <property type="component" value="Unassembled WGS sequence"/>
</dbReference>
<keyword evidence="3" id="KW-0808">Transferase</keyword>